<organism evidence="1">
    <name type="scientific">bioreactor metagenome</name>
    <dbReference type="NCBI Taxonomy" id="1076179"/>
    <lineage>
        <taxon>unclassified sequences</taxon>
        <taxon>metagenomes</taxon>
        <taxon>ecological metagenomes</taxon>
    </lineage>
</organism>
<comment type="caution">
    <text evidence="1">The sequence shown here is derived from an EMBL/GenBank/DDBJ whole genome shotgun (WGS) entry which is preliminary data.</text>
</comment>
<dbReference type="AlphaFoldDB" id="A0A644XWP8"/>
<sequence>MQVVSATFAPYAVERVCDMRVVFELVDVDAAATAVPDCSDSCSLTQLEQTHDSVLEITKKYAAFEWDFWRLDGSFPLPEEDLTGTQTGWWSGGISDDSGTFAEPPILSFSFFHNQSSVGFTIYFDALANQYPTVFRVVTFDLNGEIVTSLDVENQEAKCVINLPTENYRHVEFQFQKTSEPFRRVRVCEVVFGIVQYFDRNNLSGGALTYELSPISASLPSSELSITIDNSRHAYNLINPKGLYAYLQQAQPLDAYLGINGEYVSMGRFYFTTAEAEDSSMTAKITAHDRVYWFEKAMYRSGSTGQWTLAEAVSQVLASCNFDVEVVMPESISGRAVGKALLECTCREALRLLAQAARCACYIDRNDRLVFAEPEISAPADTLDNDNMSAVAKIKVSEQINAVELTVKDEYAQTQTVYRAEDIAVDEQEHVAAYSNAVAVDGQAVADWLLSMAQRRLTYTLDERGNPAREIGDTAVIYDAYGENRPALIFKEAYGFNGGLSCDTQAVG</sequence>
<dbReference type="EMBL" id="VSSQ01003433">
    <property type="protein sequence ID" value="MPM20672.1"/>
    <property type="molecule type" value="Genomic_DNA"/>
</dbReference>
<name>A0A644XWP8_9ZZZZ</name>
<proteinExistence type="predicted"/>
<reference evidence="1" key="1">
    <citation type="submission" date="2019-08" db="EMBL/GenBank/DDBJ databases">
        <authorList>
            <person name="Kucharzyk K."/>
            <person name="Murdoch R.W."/>
            <person name="Higgins S."/>
            <person name="Loffler F."/>
        </authorList>
    </citation>
    <scope>NUCLEOTIDE SEQUENCE</scope>
</reference>
<evidence type="ECO:0000313" key="1">
    <source>
        <dbReference type="EMBL" id="MPM20672.1"/>
    </source>
</evidence>
<accession>A0A644XWP8</accession>
<gene>
    <name evidence="1" type="ORF">SDC9_67108</name>
</gene>
<protein>
    <submittedName>
        <fullName evidence="1">Uncharacterized protein</fullName>
    </submittedName>
</protein>
<dbReference type="SUPFAM" id="SSF69279">
    <property type="entry name" value="Phage tail proteins"/>
    <property type="match status" value="1"/>
</dbReference>